<comment type="similarity">
    <text evidence="6 7">Belongs to the ephrin family.</text>
</comment>
<evidence type="ECO:0000256" key="4">
    <source>
        <dbReference type="ARBA" id="ARBA00023157"/>
    </source>
</evidence>
<comment type="caution">
    <text evidence="6">Lacks conserved residue(s) required for the propagation of feature annotation.</text>
</comment>
<dbReference type="PANTHER" id="PTHR11304">
    <property type="entry name" value="EPHRIN"/>
    <property type="match status" value="1"/>
</dbReference>
<protein>
    <submittedName>
        <fullName evidence="11 12">Ephrin-B1-like</fullName>
    </submittedName>
</protein>
<dbReference type="RefSeq" id="XP_014672601.1">
    <property type="nucleotide sequence ID" value="XM_014817115.1"/>
</dbReference>
<reference evidence="11 12" key="1">
    <citation type="submission" date="2025-05" db="UniProtKB">
        <authorList>
            <consortium name="RefSeq"/>
        </authorList>
    </citation>
    <scope>IDENTIFICATION</scope>
</reference>
<organism evidence="10 11">
    <name type="scientific">Priapulus caudatus</name>
    <name type="common">Priapulid worm</name>
    <dbReference type="NCBI Taxonomy" id="37621"/>
    <lineage>
        <taxon>Eukaryota</taxon>
        <taxon>Metazoa</taxon>
        <taxon>Ecdysozoa</taxon>
        <taxon>Scalidophora</taxon>
        <taxon>Priapulida</taxon>
        <taxon>Priapulimorpha</taxon>
        <taxon>Priapulimorphida</taxon>
        <taxon>Priapulidae</taxon>
        <taxon>Priapulus</taxon>
    </lineage>
</organism>
<feature type="chain" id="PRO_5045022227" evidence="8">
    <location>
        <begin position="19"/>
        <end position="266"/>
    </location>
</feature>
<evidence type="ECO:0000256" key="7">
    <source>
        <dbReference type="RuleBase" id="RU004375"/>
    </source>
</evidence>
<dbReference type="RefSeq" id="XP_014672600.1">
    <property type="nucleotide sequence ID" value="XM_014817114.1"/>
</dbReference>
<accession>A0ABM1EK78</accession>
<dbReference type="InterPro" id="IPR001799">
    <property type="entry name" value="Ephrin_RBD"/>
</dbReference>
<keyword evidence="2 8" id="KW-0732">Signal</keyword>
<feature type="signal peptide" evidence="8">
    <location>
        <begin position="1"/>
        <end position="18"/>
    </location>
</feature>
<name>A0ABM1EK78_PRICU</name>
<dbReference type="InterPro" id="IPR031328">
    <property type="entry name" value="Ephrin"/>
</dbReference>
<sequence length="266" mass="28803">MSRCFACLCVAIVLQCLGIESGAVRLLPVYWNASNPIFRRDNTDHVFDVAIGDALDIVCPRYPHDFPAEDAEYHVVYQVSREDYSACRVTPGAAATRQLLVCNRPHEQRTYTLSFREFTPVPRGLEYRRGADYYYLSTSSGAISGMHERSGGACAEHNMRVVFKVCCEATTTTTTTTVAPPPRRSAARDNATIAAPSRHDVTAEGVAATTNALVFSTTKKSRAAPDSHNDVLARKAAAAFLNAARPVAPSIALVCVAIARALLAHA</sequence>
<evidence type="ECO:0000256" key="6">
    <source>
        <dbReference type="PROSITE-ProRule" id="PRU00884"/>
    </source>
</evidence>
<dbReference type="RefSeq" id="XP_014672599.1">
    <property type="nucleotide sequence ID" value="XM_014817113.1"/>
</dbReference>
<dbReference type="SUPFAM" id="SSF49503">
    <property type="entry name" value="Cupredoxins"/>
    <property type="match status" value="1"/>
</dbReference>
<dbReference type="PROSITE" id="PS51551">
    <property type="entry name" value="EPHRIN_RBD_2"/>
    <property type="match status" value="1"/>
</dbReference>
<keyword evidence="3 7" id="KW-0472">Membrane</keyword>
<evidence type="ECO:0000313" key="11">
    <source>
        <dbReference type="RefSeq" id="XP_014672599.1"/>
    </source>
</evidence>
<feature type="domain" description="Ephrin RBD" evidence="9">
    <location>
        <begin position="24"/>
        <end position="165"/>
    </location>
</feature>
<comment type="subcellular location">
    <subcellularLocation>
        <location evidence="1">Membrane</location>
    </subcellularLocation>
</comment>
<dbReference type="CDD" id="cd02675">
    <property type="entry name" value="Ephrin_ectodomain"/>
    <property type="match status" value="1"/>
</dbReference>
<dbReference type="Proteomes" id="UP000695022">
    <property type="component" value="Unplaced"/>
</dbReference>
<evidence type="ECO:0000313" key="12">
    <source>
        <dbReference type="RefSeq" id="XP_014672600.1"/>
    </source>
</evidence>
<dbReference type="PRINTS" id="PR01347">
    <property type="entry name" value="EPHRIN"/>
</dbReference>
<dbReference type="Pfam" id="PF00812">
    <property type="entry name" value="Ephrin"/>
    <property type="match status" value="1"/>
</dbReference>
<keyword evidence="4" id="KW-1015">Disulfide bond</keyword>
<evidence type="ECO:0000313" key="10">
    <source>
        <dbReference type="Proteomes" id="UP000695022"/>
    </source>
</evidence>
<evidence type="ECO:0000259" key="9">
    <source>
        <dbReference type="PROSITE" id="PS51551"/>
    </source>
</evidence>
<keyword evidence="5" id="KW-0325">Glycoprotein</keyword>
<proteinExistence type="inferred from homology"/>
<evidence type="ECO:0000313" key="14">
    <source>
        <dbReference type="RefSeq" id="XP_014672602.1"/>
    </source>
</evidence>
<evidence type="ECO:0000256" key="8">
    <source>
        <dbReference type="SAM" id="SignalP"/>
    </source>
</evidence>
<dbReference type="InterPro" id="IPR008972">
    <property type="entry name" value="Cupredoxin"/>
</dbReference>
<evidence type="ECO:0000256" key="5">
    <source>
        <dbReference type="ARBA" id="ARBA00023180"/>
    </source>
</evidence>
<dbReference type="RefSeq" id="XP_014672602.1">
    <property type="nucleotide sequence ID" value="XM_014817116.1"/>
</dbReference>
<evidence type="ECO:0000256" key="2">
    <source>
        <dbReference type="ARBA" id="ARBA00022729"/>
    </source>
</evidence>
<evidence type="ECO:0000313" key="13">
    <source>
        <dbReference type="RefSeq" id="XP_014672601.1"/>
    </source>
</evidence>
<keyword evidence="10" id="KW-1185">Reference proteome</keyword>
<dbReference type="GeneID" id="106813067"/>
<evidence type="ECO:0000256" key="1">
    <source>
        <dbReference type="ARBA" id="ARBA00004370"/>
    </source>
</evidence>
<gene>
    <name evidence="11 12 13 14" type="primary">LOC106813067</name>
</gene>
<dbReference type="PANTHER" id="PTHR11304:SF29">
    <property type="entry name" value="EPHRIN"/>
    <property type="match status" value="1"/>
</dbReference>
<evidence type="ECO:0000256" key="3">
    <source>
        <dbReference type="ARBA" id="ARBA00023136"/>
    </source>
</evidence>
<dbReference type="Gene3D" id="2.60.40.420">
    <property type="entry name" value="Cupredoxins - blue copper proteins"/>
    <property type="match status" value="1"/>
</dbReference>